<dbReference type="EMBL" id="NJBN01000005">
    <property type="protein sequence ID" value="TKJ40444.1"/>
    <property type="molecule type" value="Genomic_DNA"/>
</dbReference>
<organism evidence="1 2">
    <name type="scientific">candidate division LCP-89 bacterium B3_LCP</name>
    <dbReference type="NCBI Taxonomy" id="2012998"/>
    <lineage>
        <taxon>Bacteria</taxon>
        <taxon>Pseudomonadati</taxon>
        <taxon>Bacteria division LCP-89</taxon>
    </lineage>
</organism>
<name>A0A532UZQ6_UNCL8</name>
<gene>
    <name evidence="1" type="ORF">CEE37_09010</name>
</gene>
<comment type="caution">
    <text evidence="1">The sequence shown here is derived from an EMBL/GenBank/DDBJ whole genome shotgun (WGS) entry which is preliminary data.</text>
</comment>
<proteinExistence type="predicted"/>
<sequence length="90" mass="9922">MGASPLSGFPAGADEVRMSRVDTSLKYKPVALATLPRIRAYEFIHAPLDSESPYLPTTISVTRLLVGYIDFLKQCRKSSLPSTKTQATKY</sequence>
<protein>
    <submittedName>
        <fullName evidence="1">Uncharacterized protein</fullName>
    </submittedName>
</protein>
<reference evidence="1 2" key="1">
    <citation type="submission" date="2017-06" db="EMBL/GenBank/DDBJ databases">
        <title>Novel microbial phyla capable of carbon fixation and sulfur reduction in deep-sea sediments.</title>
        <authorList>
            <person name="Huang J."/>
            <person name="Baker B."/>
            <person name="Wang Y."/>
        </authorList>
    </citation>
    <scope>NUCLEOTIDE SEQUENCE [LARGE SCALE GENOMIC DNA]</scope>
    <source>
        <strain evidence="1">B3_LCP</strain>
    </source>
</reference>
<dbReference type="Proteomes" id="UP000319619">
    <property type="component" value="Unassembled WGS sequence"/>
</dbReference>
<accession>A0A532UZQ6</accession>
<dbReference type="AlphaFoldDB" id="A0A532UZQ6"/>
<evidence type="ECO:0000313" key="2">
    <source>
        <dbReference type="Proteomes" id="UP000319619"/>
    </source>
</evidence>
<evidence type="ECO:0000313" key="1">
    <source>
        <dbReference type="EMBL" id="TKJ40444.1"/>
    </source>
</evidence>